<keyword evidence="3" id="KW-1185">Reference proteome</keyword>
<comment type="caution">
    <text evidence="2">The sequence shown here is derived from an EMBL/GenBank/DDBJ whole genome shotgun (WGS) entry which is preliminary data.</text>
</comment>
<gene>
    <name evidence="2" type="ORF">BV898_01346</name>
</gene>
<dbReference type="AlphaFoldDB" id="A0A1W0XBF5"/>
<feature type="region of interest" description="Disordered" evidence="1">
    <location>
        <begin position="467"/>
        <end position="572"/>
    </location>
</feature>
<proteinExistence type="predicted"/>
<protein>
    <submittedName>
        <fullName evidence="2">Uncharacterized protein</fullName>
    </submittedName>
</protein>
<feature type="compositionally biased region" description="Low complexity" evidence="1">
    <location>
        <begin position="40"/>
        <end position="55"/>
    </location>
</feature>
<feature type="compositionally biased region" description="Low complexity" evidence="1">
    <location>
        <begin position="1"/>
        <end position="16"/>
    </location>
</feature>
<dbReference type="OrthoDB" id="9992480at2759"/>
<evidence type="ECO:0000313" key="2">
    <source>
        <dbReference type="EMBL" id="OQV24754.1"/>
    </source>
</evidence>
<evidence type="ECO:0000313" key="3">
    <source>
        <dbReference type="Proteomes" id="UP000192578"/>
    </source>
</evidence>
<reference evidence="3" key="1">
    <citation type="submission" date="2017-01" db="EMBL/GenBank/DDBJ databases">
        <title>Comparative genomics of anhydrobiosis in the tardigrade Hypsibius dujardini.</title>
        <authorList>
            <person name="Yoshida Y."/>
            <person name="Koutsovoulos G."/>
            <person name="Laetsch D."/>
            <person name="Stevens L."/>
            <person name="Kumar S."/>
            <person name="Horikawa D."/>
            <person name="Ishino K."/>
            <person name="Komine S."/>
            <person name="Tomita M."/>
            <person name="Blaxter M."/>
            <person name="Arakawa K."/>
        </authorList>
    </citation>
    <scope>NUCLEOTIDE SEQUENCE [LARGE SCALE GENOMIC DNA]</scope>
    <source>
        <strain evidence="3">Z151</strain>
    </source>
</reference>
<dbReference type="Proteomes" id="UP000192578">
    <property type="component" value="Unassembled WGS sequence"/>
</dbReference>
<organism evidence="2 3">
    <name type="scientific">Hypsibius exemplaris</name>
    <name type="common">Freshwater tardigrade</name>
    <dbReference type="NCBI Taxonomy" id="2072580"/>
    <lineage>
        <taxon>Eukaryota</taxon>
        <taxon>Metazoa</taxon>
        <taxon>Ecdysozoa</taxon>
        <taxon>Tardigrada</taxon>
        <taxon>Eutardigrada</taxon>
        <taxon>Parachela</taxon>
        <taxon>Hypsibioidea</taxon>
        <taxon>Hypsibiidae</taxon>
        <taxon>Hypsibius</taxon>
    </lineage>
</organism>
<sequence>MDEPGPSHSPSGSSSGLPTAIRHTLTVQRPNTAGSGSGSGSRKSSVSDCDSPSAGSDFHVSSLTYRDFFPKLLEEGSSFKSPIYEEFGFLIARANEWLSSHREFDVLNVECVEILTPHNTKVVDPSKAAYIERNKDWTEFVRGLRMWLIPALPKGRTHTKPGWLRYFDVVPECTHAGIVSIEYTRLSGLVEALNDKLRHQPINGDIMAVQTLTLRFHSNEGVDSNRTCFSLHGQKQRIRLYFLRVFYMEFGDASSAKLECLEDIGIVDFVPQIMRHTTTGRQHIEPLSSVITRSGDWFIRYQEDGHPGLRVVNIQTVVLHVKDSKNTDTQQTFYMATGDGERFFYELRFIRLIYARQTKSECLEPLPVFPRVFMKLFCPTQTLTAEAHSKRHPKFGNVPDIVGRVQEWISEDHPPIIGIETHGYSSYFGDEIIITAESPYLYDQGHEDKFWIQSIRVYYEGDYVESSQELPSPGLRKERRGSSVHGKRPVEHRLSGSAAAGSPGSGSGQGSWPPLAAGSTLAPVDSTETKQESASPRLSPRRRSTKEDLGHEFREFNRAQEASKNDKECRIS</sequence>
<feature type="region of interest" description="Disordered" evidence="1">
    <location>
        <begin position="1"/>
        <end position="55"/>
    </location>
</feature>
<feature type="compositionally biased region" description="Basic and acidic residues" evidence="1">
    <location>
        <begin position="545"/>
        <end position="572"/>
    </location>
</feature>
<evidence type="ECO:0000256" key="1">
    <source>
        <dbReference type="SAM" id="MobiDB-lite"/>
    </source>
</evidence>
<dbReference type="EMBL" id="MTYJ01000005">
    <property type="protein sequence ID" value="OQV24754.1"/>
    <property type="molecule type" value="Genomic_DNA"/>
</dbReference>
<accession>A0A1W0XBF5</accession>
<name>A0A1W0XBF5_HYPEX</name>